<organism evidence="2 3">
    <name type="scientific">Morganella morganii</name>
    <name type="common">Proteus morganii</name>
    <dbReference type="NCBI Taxonomy" id="582"/>
    <lineage>
        <taxon>Bacteria</taxon>
        <taxon>Pseudomonadati</taxon>
        <taxon>Pseudomonadota</taxon>
        <taxon>Gammaproteobacteria</taxon>
        <taxon>Enterobacterales</taxon>
        <taxon>Morganellaceae</taxon>
        <taxon>Morganella</taxon>
    </lineage>
</organism>
<comment type="caution">
    <text evidence="2">The sequence shown here is derived from an EMBL/GenBank/DDBJ whole genome shotgun (WGS) entry which is preliminary data.</text>
</comment>
<feature type="chain" id="PRO_5034486473" evidence="1">
    <location>
        <begin position="21"/>
        <end position="141"/>
    </location>
</feature>
<evidence type="ECO:0000313" key="3">
    <source>
        <dbReference type="Proteomes" id="UP000650477"/>
    </source>
</evidence>
<sequence length="141" mass="16165">MNNIKNIIIISALFALTACASQQTAYEKITRHYVYQQAAQDSDPNFQTHINGSVKLMTPFFKQFYDSGIKDKKDGITQQQYKDRISYFRSNEFLSSMTGTTQFISPKVHTEKVNESDRTDRQKKILTDNIIAAYEAGYSGR</sequence>
<reference evidence="2" key="1">
    <citation type="submission" date="2017-12" db="EMBL/GenBank/DDBJ databases">
        <title>Genome sequencing and analysis.</title>
        <authorList>
            <person name="Huang Y.-T."/>
        </authorList>
    </citation>
    <scope>NUCLEOTIDE SEQUENCE</scope>
    <source>
        <strain evidence="2">VGH116</strain>
    </source>
</reference>
<evidence type="ECO:0000313" key="2">
    <source>
        <dbReference type="EMBL" id="MBE8613550.1"/>
    </source>
</evidence>
<gene>
    <name evidence="2" type="ORF">CYG68_14235</name>
</gene>
<evidence type="ECO:0000256" key="1">
    <source>
        <dbReference type="SAM" id="SignalP"/>
    </source>
</evidence>
<proteinExistence type="predicted"/>
<dbReference type="RefSeq" id="WP_112548191.1">
    <property type="nucleotide sequence ID" value="NZ_CAXONK010000008.1"/>
</dbReference>
<accession>A0A8I0Q2H4</accession>
<feature type="signal peptide" evidence="1">
    <location>
        <begin position="1"/>
        <end position="20"/>
    </location>
</feature>
<dbReference type="NCBIfam" id="NF033828">
    <property type="entry name" value="entry_exc2_fam"/>
    <property type="match status" value="1"/>
</dbReference>
<name>A0A8I0Q2H4_MORMO</name>
<dbReference type="Proteomes" id="UP000650477">
    <property type="component" value="Unassembled WGS sequence"/>
</dbReference>
<dbReference type="EMBL" id="PKLF01000012">
    <property type="protein sequence ID" value="MBE8613550.1"/>
    <property type="molecule type" value="Genomic_DNA"/>
</dbReference>
<dbReference type="PROSITE" id="PS51257">
    <property type="entry name" value="PROKAR_LIPOPROTEIN"/>
    <property type="match status" value="1"/>
</dbReference>
<dbReference type="AlphaFoldDB" id="A0A8I0Q2H4"/>
<protein>
    <submittedName>
        <fullName evidence="2">Entry exclusion protein 2</fullName>
    </submittedName>
</protein>
<keyword evidence="1" id="KW-0732">Signal</keyword>